<dbReference type="PANTHER" id="PTHR10465">
    <property type="entry name" value="TRANSMEMBRANE GTPASE FZO1"/>
    <property type="match status" value="1"/>
</dbReference>
<keyword evidence="3" id="KW-0547">Nucleotide-binding</keyword>
<dbReference type="Gene3D" id="3.40.50.300">
    <property type="entry name" value="P-loop containing nucleotide triphosphate hydrolases"/>
    <property type="match status" value="1"/>
</dbReference>
<evidence type="ECO:0000256" key="12">
    <source>
        <dbReference type="SAM" id="MobiDB-lite"/>
    </source>
</evidence>
<dbReference type="AlphaFoldDB" id="A0A6A7C9C8"/>
<keyword evidence="4" id="KW-1000">Mitochondrion outer membrane</keyword>
<keyword evidence="7" id="KW-0175">Coiled coil</keyword>
<evidence type="ECO:0000313" key="15">
    <source>
        <dbReference type="Proteomes" id="UP000799421"/>
    </source>
</evidence>
<dbReference type="EMBL" id="MU005962">
    <property type="protein sequence ID" value="KAF2863238.1"/>
    <property type="molecule type" value="Genomic_DNA"/>
</dbReference>
<dbReference type="SUPFAM" id="SSF52540">
    <property type="entry name" value="P-loop containing nucleoside triphosphate hydrolases"/>
    <property type="match status" value="1"/>
</dbReference>
<sequence length="933" mass="103366">MSSDASNGPGYAASAPGPSRARPQYVTVGSGPMSHSAAQLRAILDQDDDFGTIADGEKDAAFSLGALHDRPTPSLGADATEQEQRARTNYLLQQMFDANRTALVKAINQTLDLLEKLKKENEKWPAHFPTIKGPPTRPRPREVRPGMVHTQSTWDNRRGLDSPPMRPPLPNRTGTSLGEHQTGESSRDVVASPPPAPAPRLTSEAVHDYSILKIDLQMTGLSQEEINHSLNKQSVASLLGNQIKASKRHLLALRDRIEDKSSKVLVTGDLNAGKSTFCNALLRRSILPVDEQPCTSIFCEILDSKENRGLEEVHAIPHNCIYDRNDERTYQPFPLTKLDEIVTECDKYSQCKIYVQDVRPVEQSLLNNGVVDIALIDAPGLNSDSLQTTAVFARQEEIDVVVFVVSAANQFTISARDFIFNAAKEKAYMFMITHKERCRERVLGQIAGLSPATHKEASELVHFVSSNMIPVAPAPSGPGGPGGDPDSSFSRGSSKGKGKQRAAEDDFGELETSLRRFVLEKRSRSKLAPAKTYLLNILGDLGALASTNEEFAQRELDRVTAELNQVEPEYEKSKKARSDADQQVINEIEQAVQQSYNLTRSSIDTTIAQMAQHEFGIEYPGFLGAFDYADDLKEAMLGRVADTVYWCEDRARDRAAQGFNAITNIGVLHLGDKFATLGRLSDMFTKSKHALARQVDFEPEISDFFDFAFLWEQQEKVAGTGMAFTIAGVVGSRLIGGVGWLDSALAATRVVGIDNARRLFLPGLLLSAALCALYTISQIPQSLPRRLSTKLSTQLVQLDYTHVNARRISSEVQRALNRPANKLRAQLQSTMEVLEQKKQTTTKVQMESEVARKYFSNLFVSSREARQRVLHRRYLFMQLSLLAAFPLQKTEYPFHMIHKISTPTVNRAHFNSNSTTLQIHNVPNGGVCFITMK</sequence>
<dbReference type="Pfam" id="PF00350">
    <property type="entry name" value="Dynamin_N"/>
    <property type="match status" value="1"/>
</dbReference>
<evidence type="ECO:0000256" key="7">
    <source>
        <dbReference type="ARBA" id="ARBA00023054"/>
    </source>
</evidence>
<proteinExistence type="predicted"/>
<comment type="subcellular location">
    <subcellularLocation>
        <location evidence="1">Mitochondrion outer membrane</location>
        <topology evidence="1">Multi-pass membrane protein</topology>
    </subcellularLocation>
</comment>
<comment type="catalytic activity">
    <reaction evidence="11">
        <text>GTP + H2O = GDP + phosphate + H(+)</text>
        <dbReference type="Rhea" id="RHEA:19669"/>
        <dbReference type="ChEBI" id="CHEBI:15377"/>
        <dbReference type="ChEBI" id="CHEBI:15378"/>
        <dbReference type="ChEBI" id="CHEBI:37565"/>
        <dbReference type="ChEBI" id="CHEBI:43474"/>
        <dbReference type="ChEBI" id="CHEBI:58189"/>
    </reaction>
</comment>
<dbReference type="PANTHER" id="PTHR10465:SF0">
    <property type="entry name" value="SARCALUMENIN"/>
    <property type="match status" value="1"/>
</dbReference>
<organism evidence="14 15">
    <name type="scientific">Piedraia hortae CBS 480.64</name>
    <dbReference type="NCBI Taxonomy" id="1314780"/>
    <lineage>
        <taxon>Eukaryota</taxon>
        <taxon>Fungi</taxon>
        <taxon>Dikarya</taxon>
        <taxon>Ascomycota</taxon>
        <taxon>Pezizomycotina</taxon>
        <taxon>Dothideomycetes</taxon>
        <taxon>Dothideomycetidae</taxon>
        <taxon>Capnodiales</taxon>
        <taxon>Piedraiaceae</taxon>
        <taxon>Piedraia</taxon>
    </lineage>
</organism>
<gene>
    <name evidence="14" type="ORF">K470DRAFT_280489</name>
</gene>
<evidence type="ECO:0000313" key="14">
    <source>
        <dbReference type="EMBL" id="KAF2863238.1"/>
    </source>
</evidence>
<evidence type="ECO:0000256" key="2">
    <source>
        <dbReference type="ARBA" id="ARBA00022692"/>
    </source>
</evidence>
<keyword evidence="6" id="KW-1133">Transmembrane helix</keyword>
<keyword evidence="2" id="KW-0812">Transmembrane</keyword>
<feature type="compositionally biased region" description="Low complexity" evidence="12">
    <location>
        <begin position="484"/>
        <end position="493"/>
    </location>
</feature>
<keyword evidence="10" id="KW-0472">Membrane</keyword>
<name>A0A6A7C9C8_9PEZI</name>
<keyword evidence="9" id="KW-0342">GTP-binding</keyword>
<evidence type="ECO:0000259" key="13">
    <source>
        <dbReference type="PROSITE" id="PS51718"/>
    </source>
</evidence>
<feature type="region of interest" description="Disordered" evidence="12">
    <location>
        <begin position="471"/>
        <end position="506"/>
    </location>
</feature>
<evidence type="ECO:0000256" key="6">
    <source>
        <dbReference type="ARBA" id="ARBA00022989"/>
    </source>
</evidence>
<accession>A0A6A7C9C8</accession>
<keyword evidence="15" id="KW-1185">Reference proteome</keyword>
<evidence type="ECO:0000256" key="8">
    <source>
        <dbReference type="ARBA" id="ARBA00023128"/>
    </source>
</evidence>
<protein>
    <recommendedName>
        <fullName evidence="13">Dynamin-type G domain-containing protein</fullName>
    </recommendedName>
</protein>
<dbReference type="InterPro" id="IPR045063">
    <property type="entry name" value="Dynamin_N"/>
</dbReference>
<dbReference type="InterPro" id="IPR027094">
    <property type="entry name" value="Mitofusin_fam"/>
</dbReference>
<dbReference type="FunFam" id="3.40.50.300:FF:000638">
    <property type="entry name" value="Transmembrane GTPase Fzo1, putative"/>
    <property type="match status" value="1"/>
</dbReference>
<dbReference type="OrthoDB" id="9984778at2759"/>
<feature type="region of interest" description="Disordered" evidence="12">
    <location>
        <begin position="1"/>
        <end position="32"/>
    </location>
</feature>
<dbReference type="PROSITE" id="PS51718">
    <property type="entry name" value="G_DYNAMIN_2"/>
    <property type="match status" value="1"/>
</dbReference>
<dbReference type="GO" id="GO:0005525">
    <property type="term" value="F:GTP binding"/>
    <property type="evidence" value="ECO:0007669"/>
    <property type="project" value="UniProtKB-KW"/>
</dbReference>
<evidence type="ECO:0000256" key="1">
    <source>
        <dbReference type="ARBA" id="ARBA00004374"/>
    </source>
</evidence>
<feature type="region of interest" description="Disordered" evidence="12">
    <location>
        <begin position="126"/>
        <end position="204"/>
    </location>
</feature>
<dbReference type="GO" id="GO:0005741">
    <property type="term" value="C:mitochondrial outer membrane"/>
    <property type="evidence" value="ECO:0007669"/>
    <property type="project" value="UniProtKB-SubCell"/>
</dbReference>
<dbReference type="GO" id="GO:0051646">
    <property type="term" value="P:mitochondrion localization"/>
    <property type="evidence" value="ECO:0007669"/>
    <property type="project" value="TreeGrafter"/>
</dbReference>
<dbReference type="Proteomes" id="UP000799421">
    <property type="component" value="Unassembled WGS sequence"/>
</dbReference>
<evidence type="ECO:0000256" key="4">
    <source>
        <dbReference type="ARBA" id="ARBA00022787"/>
    </source>
</evidence>
<evidence type="ECO:0000256" key="3">
    <source>
        <dbReference type="ARBA" id="ARBA00022741"/>
    </source>
</evidence>
<feature type="compositionally biased region" description="Low complexity" evidence="12">
    <location>
        <begin position="1"/>
        <end position="23"/>
    </location>
</feature>
<keyword evidence="8" id="KW-0496">Mitochondrion</keyword>
<reference evidence="14" key="1">
    <citation type="journal article" date="2020" name="Stud. Mycol.">
        <title>101 Dothideomycetes genomes: a test case for predicting lifestyles and emergence of pathogens.</title>
        <authorList>
            <person name="Haridas S."/>
            <person name="Albert R."/>
            <person name="Binder M."/>
            <person name="Bloem J."/>
            <person name="Labutti K."/>
            <person name="Salamov A."/>
            <person name="Andreopoulos B."/>
            <person name="Baker S."/>
            <person name="Barry K."/>
            <person name="Bills G."/>
            <person name="Bluhm B."/>
            <person name="Cannon C."/>
            <person name="Castanera R."/>
            <person name="Culley D."/>
            <person name="Daum C."/>
            <person name="Ezra D."/>
            <person name="Gonzalez J."/>
            <person name="Henrissat B."/>
            <person name="Kuo A."/>
            <person name="Liang C."/>
            <person name="Lipzen A."/>
            <person name="Lutzoni F."/>
            <person name="Magnuson J."/>
            <person name="Mondo S."/>
            <person name="Nolan M."/>
            <person name="Ohm R."/>
            <person name="Pangilinan J."/>
            <person name="Park H.-J."/>
            <person name="Ramirez L."/>
            <person name="Alfaro M."/>
            <person name="Sun H."/>
            <person name="Tritt A."/>
            <person name="Yoshinaga Y."/>
            <person name="Zwiers L.-H."/>
            <person name="Turgeon B."/>
            <person name="Goodwin S."/>
            <person name="Spatafora J."/>
            <person name="Crous P."/>
            <person name="Grigoriev I."/>
        </authorList>
    </citation>
    <scope>NUCLEOTIDE SEQUENCE</scope>
    <source>
        <strain evidence="14">CBS 480.64</strain>
    </source>
</reference>
<dbReference type="GO" id="GO:0003924">
    <property type="term" value="F:GTPase activity"/>
    <property type="evidence" value="ECO:0007669"/>
    <property type="project" value="InterPro"/>
</dbReference>
<evidence type="ECO:0000256" key="11">
    <source>
        <dbReference type="ARBA" id="ARBA00048548"/>
    </source>
</evidence>
<dbReference type="InterPro" id="IPR030381">
    <property type="entry name" value="G_DYNAMIN_dom"/>
</dbReference>
<evidence type="ECO:0000256" key="5">
    <source>
        <dbReference type="ARBA" id="ARBA00022801"/>
    </source>
</evidence>
<dbReference type="InterPro" id="IPR027417">
    <property type="entry name" value="P-loop_NTPase"/>
</dbReference>
<evidence type="ECO:0000256" key="10">
    <source>
        <dbReference type="ARBA" id="ARBA00023136"/>
    </source>
</evidence>
<keyword evidence="5" id="KW-0378">Hydrolase</keyword>
<feature type="domain" description="Dynamin-type G" evidence="13">
    <location>
        <begin position="258"/>
        <end position="529"/>
    </location>
</feature>
<dbReference type="GO" id="GO:0008053">
    <property type="term" value="P:mitochondrial fusion"/>
    <property type="evidence" value="ECO:0007669"/>
    <property type="project" value="TreeGrafter"/>
</dbReference>
<evidence type="ECO:0000256" key="9">
    <source>
        <dbReference type="ARBA" id="ARBA00023134"/>
    </source>
</evidence>